<dbReference type="GO" id="GO:0006527">
    <property type="term" value="P:L-arginine catabolic process"/>
    <property type="evidence" value="ECO:0007669"/>
    <property type="project" value="InterPro"/>
</dbReference>
<dbReference type="PANTHER" id="PTHR30420">
    <property type="entry name" value="N-SUCCINYLARGININE DIHYDROLASE"/>
    <property type="match status" value="1"/>
</dbReference>
<proteinExistence type="predicted"/>
<dbReference type="NCBIfam" id="TIGR03243">
    <property type="entry name" value="arg_catab_AOST"/>
    <property type="match status" value="1"/>
</dbReference>
<dbReference type="EMBL" id="CP002580">
    <property type="protein sequence ID" value="AJK45568.1"/>
    <property type="molecule type" value="Genomic_DNA"/>
</dbReference>
<keyword evidence="1" id="KW-0056">Arginine metabolism</keyword>
<reference evidence="5" key="1">
    <citation type="submission" date="2011-03" db="EMBL/GenBank/DDBJ databases">
        <authorList>
            <person name="Voget S."/>
            <person name="Streit W.R."/>
            <person name="Jaeger K.E."/>
            <person name="Daniel R."/>
        </authorList>
    </citation>
    <scope>NUCLEOTIDE SEQUENCE [LARGE SCALE GENOMIC DNA]</scope>
    <source>
        <strain evidence="5">PG1</strain>
    </source>
</reference>
<dbReference type="HOGENOM" id="CLU_057655_0_0_4"/>
<dbReference type="Proteomes" id="UP000031838">
    <property type="component" value="Chromosome 1"/>
</dbReference>
<dbReference type="PANTHER" id="PTHR30420:SF1">
    <property type="entry name" value="ARGININE N-SUCCINYLTRANSFERASE"/>
    <property type="match status" value="1"/>
</dbReference>
<evidence type="ECO:0000256" key="1">
    <source>
        <dbReference type="ARBA" id="ARBA00022503"/>
    </source>
</evidence>
<dbReference type="NCBIfam" id="TIGR03245">
    <property type="entry name" value="arg_AOST_alph"/>
    <property type="match status" value="1"/>
</dbReference>
<dbReference type="InterPro" id="IPR016181">
    <property type="entry name" value="Acyl_CoA_acyltransferase"/>
</dbReference>
<evidence type="ECO:0000256" key="2">
    <source>
        <dbReference type="ARBA" id="ARBA00022679"/>
    </source>
</evidence>
<dbReference type="RefSeq" id="WP_042624268.1">
    <property type="nucleotide sequence ID" value="NZ_CP002580.1"/>
</dbReference>
<keyword evidence="3 4" id="KW-0012">Acyltransferase</keyword>
<keyword evidence="2 4" id="KW-0808">Transferase</keyword>
<dbReference type="InterPro" id="IPR007041">
    <property type="entry name" value="Arg_succinylTrfase_AstA/AruG"/>
</dbReference>
<protein>
    <submittedName>
        <fullName evidence="4">Arginine N-succinyltransferase AstA</fullName>
        <ecNumber evidence="4">2.3.1.109</ecNumber>
    </submittedName>
</protein>
<dbReference type="KEGG" id="bgp:BGL_1c10440"/>
<keyword evidence="5" id="KW-1185">Reference proteome</keyword>
<dbReference type="Gene3D" id="3.40.630.30">
    <property type="match status" value="1"/>
</dbReference>
<evidence type="ECO:0000313" key="5">
    <source>
        <dbReference type="Proteomes" id="UP000031838"/>
    </source>
</evidence>
<evidence type="ECO:0000256" key="3">
    <source>
        <dbReference type="ARBA" id="ARBA00023315"/>
    </source>
</evidence>
<name>A0A0B6RQB3_BURPL</name>
<sequence length="378" mass="40706">MLFVRPGRLADLDALAQMARTARPVLHSLPHDRRALEARVALSEDSFRADADFPGEEFYLFVLEDSETGRLLGTASIVAAAGYSEPFYAFRNDALIHASRELHVNRKIHALTMSHELTGKSRLAGFYVDPALRGDAAAHLVSRARMMYIAANRRRFTPEVFSLLLGVTDAQGASPFWEAVGRKFFRRDFADVEVESGGRSRTFIAEVMPVYPVYVPLLPEAAQRVLGEPNENGLLAYDIHLEEGFEPDRYVDIFDAGPVLTAQIDRTACVTHGSSRTVRAADAALDVNGANGAGHARGGHAARAGATHLVSAGAGDAFRCVLADLPDAASVSRGDVAPLDAAARAALGVIDGDTVYSVPLHRREDAEASSHAMSGESR</sequence>
<dbReference type="SUPFAM" id="SSF55729">
    <property type="entry name" value="Acyl-CoA N-acyltransferases (Nat)"/>
    <property type="match status" value="1"/>
</dbReference>
<gene>
    <name evidence="4" type="primary">astA1</name>
    <name evidence="4" type="ORF">BGL_1c10440</name>
</gene>
<dbReference type="Pfam" id="PF04958">
    <property type="entry name" value="AstA"/>
    <property type="match status" value="1"/>
</dbReference>
<dbReference type="EC" id="2.3.1.109" evidence="4"/>
<accession>A0A0B6RQB3</accession>
<dbReference type="InterPro" id="IPR017651">
    <property type="entry name" value="Arg/Orn_succinylTfrase_asu"/>
</dbReference>
<evidence type="ECO:0000313" key="4">
    <source>
        <dbReference type="EMBL" id="AJK45568.1"/>
    </source>
</evidence>
<reference evidence="4 5" key="2">
    <citation type="journal article" date="2016" name="Appl. Microbiol. Biotechnol.">
        <title>Mutations improving production and secretion of extracellular lipase by Burkholderia glumae PG1.</title>
        <authorList>
            <person name="Knapp A."/>
            <person name="Voget S."/>
            <person name="Gao R."/>
            <person name="Zaburannyi N."/>
            <person name="Krysciak D."/>
            <person name="Breuer M."/>
            <person name="Hauer B."/>
            <person name="Streit W.R."/>
            <person name="Muller R."/>
            <person name="Daniel R."/>
            <person name="Jaeger K.E."/>
        </authorList>
    </citation>
    <scope>NUCLEOTIDE SEQUENCE [LARGE SCALE GENOMIC DNA]</scope>
    <source>
        <strain evidence="4 5">PG1</strain>
    </source>
</reference>
<dbReference type="GO" id="GO:0008791">
    <property type="term" value="F:arginine N-succinyltransferase activity"/>
    <property type="evidence" value="ECO:0007669"/>
    <property type="project" value="UniProtKB-EC"/>
</dbReference>
<organism evidence="4 5">
    <name type="scientific">Burkholderia plantarii</name>
    <dbReference type="NCBI Taxonomy" id="41899"/>
    <lineage>
        <taxon>Bacteria</taxon>
        <taxon>Pseudomonadati</taxon>
        <taxon>Pseudomonadota</taxon>
        <taxon>Betaproteobacteria</taxon>
        <taxon>Burkholderiales</taxon>
        <taxon>Burkholderiaceae</taxon>
        <taxon>Burkholderia</taxon>
    </lineage>
</organism>
<dbReference type="AlphaFoldDB" id="A0A0B6RQB3"/>